<dbReference type="EMBL" id="CP071793">
    <property type="protein sequence ID" value="QTD53092.1"/>
    <property type="molecule type" value="Genomic_DNA"/>
</dbReference>
<sequence length="268" mass="29879">MISVTKARSAIRGEWTAFDEKARLWLASGFVTDMAGGHMVWVAGVDGCRAGWLAAFVCFEAERAVAWDARILANVAQVLEDPREPKFVAVDIPIGLLSEHVAGGRECDRGTRKAIGARRSSVFPPPVRSLLGATHFDEVRGKGLSIQGFGLLPKIAEVDAWITPELQERVFESHPEMAFTRLLGSPMQHYKLKAPGKQERREALVAVYPGFEDWLAYWRVPRSQAGLDDLLDAMVLSWTAWRRFKGIAVSIPERPPRDERGLEMAIWS</sequence>
<keyword evidence="2" id="KW-1185">Reference proteome</keyword>
<reference evidence="1" key="1">
    <citation type="submission" date="2021-03" db="EMBL/GenBank/DDBJ databases">
        <title>Acanthopleuribacteraceae sp. M133.</title>
        <authorList>
            <person name="Wang G."/>
        </authorList>
    </citation>
    <scope>NUCLEOTIDE SEQUENCE</scope>
    <source>
        <strain evidence="1">M133</strain>
    </source>
</reference>
<evidence type="ECO:0000313" key="1">
    <source>
        <dbReference type="EMBL" id="QTD53092.1"/>
    </source>
</evidence>
<name>A0A8A4TVT7_SULCO</name>
<dbReference type="Pfam" id="PF04250">
    <property type="entry name" value="DUF429"/>
    <property type="match status" value="1"/>
</dbReference>
<gene>
    <name evidence="1" type="ORF">J3U87_11575</name>
</gene>
<organism evidence="1 2">
    <name type="scientific">Sulfidibacter corallicola</name>
    <dbReference type="NCBI Taxonomy" id="2818388"/>
    <lineage>
        <taxon>Bacteria</taxon>
        <taxon>Pseudomonadati</taxon>
        <taxon>Acidobacteriota</taxon>
        <taxon>Holophagae</taxon>
        <taxon>Acanthopleuribacterales</taxon>
        <taxon>Acanthopleuribacteraceae</taxon>
        <taxon>Sulfidibacter</taxon>
    </lineage>
</organism>
<dbReference type="KEGG" id="scor:J3U87_11575"/>
<evidence type="ECO:0000313" key="2">
    <source>
        <dbReference type="Proteomes" id="UP000663929"/>
    </source>
</evidence>
<accession>A0A8A4TVT7</accession>
<protein>
    <submittedName>
        <fullName evidence="1">DUF429 domain-containing protein</fullName>
    </submittedName>
</protein>
<proteinExistence type="predicted"/>
<dbReference type="Proteomes" id="UP000663929">
    <property type="component" value="Chromosome"/>
</dbReference>
<dbReference type="AlphaFoldDB" id="A0A8A4TVT7"/>
<dbReference type="InterPro" id="IPR007362">
    <property type="entry name" value="DUF429"/>
</dbReference>
<dbReference type="RefSeq" id="WP_237383189.1">
    <property type="nucleotide sequence ID" value="NZ_CP071793.1"/>
</dbReference>